<feature type="domain" description="BPL/LPL catalytic" evidence="6">
    <location>
        <begin position="1"/>
        <end position="182"/>
    </location>
</feature>
<dbReference type="Pfam" id="PF02237">
    <property type="entry name" value="BPL_C"/>
    <property type="match status" value="1"/>
</dbReference>
<dbReference type="Proteomes" id="UP000053467">
    <property type="component" value="Unassembled WGS sequence"/>
</dbReference>
<name>A0A101I1G2_UNCT6</name>
<dbReference type="CDD" id="cd16442">
    <property type="entry name" value="BPL"/>
    <property type="match status" value="1"/>
</dbReference>
<dbReference type="PANTHER" id="PTHR12835">
    <property type="entry name" value="BIOTIN PROTEIN LIGASE"/>
    <property type="match status" value="1"/>
</dbReference>
<dbReference type="InterPro" id="IPR003142">
    <property type="entry name" value="BPL_C"/>
</dbReference>
<dbReference type="EC" id="6.3.4.15" evidence="5"/>
<keyword evidence="4" id="KW-0092">Biotin</keyword>
<proteinExistence type="predicted"/>
<dbReference type="Gene3D" id="2.30.30.100">
    <property type="match status" value="1"/>
</dbReference>
<dbReference type="PANTHER" id="PTHR12835:SF5">
    <property type="entry name" value="BIOTIN--PROTEIN LIGASE"/>
    <property type="match status" value="1"/>
</dbReference>
<sequence length="239" mass="27586">MFDFLKIKKEFDFEDYIYFDETDSTNLRGIELLKKGKKNFLIVAKKQNNGYGRFNRRWESYEGGLYFSFTFDSTKVSYPVQFFSIVCCMGVYKYLKGEIDNLTYRWPNDILCDDRKISGILLEYFDNIILAGIGINVNNDIFPDSIKNIATSIYLRTGKRRDLWDVLYSVLKNILTVKDLKEISNFLKESGMVGKNVSLTSQKEVFEGKVVGFEKDGSIVLETLSGKKSFLAGDVKILR</sequence>
<organism evidence="7 8">
    <name type="scientific">candidate division TA06 bacterium 34_109</name>
    <dbReference type="NCBI Taxonomy" id="1635277"/>
    <lineage>
        <taxon>Bacteria</taxon>
        <taxon>Bacteria division TA06</taxon>
    </lineage>
</organism>
<evidence type="ECO:0000256" key="1">
    <source>
        <dbReference type="ARBA" id="ARBA00022598"/>
    </source>
</evidence>
<dbReference type="EMBL" id="LGGX01000006">
    <property type="protein sequence ID" value="KUK87257.1"/>
    <property type="molecule type" value="Genomic_DNA"/>
</dbReference>
<reference evidence="8" key="1">
    <citation type="journal article" date="2015" name="MBio">
        <title>Genome-Resolved Metagenomic Analysis Reveals Roles for Candidate Phyla and Other Microbial Community Members in Biogeochemical Transformations in Oil Reservoirs.</title>
        <authorList>
            <person name="Hu P."/>
            <person name="Tom L."/>
            <person name="Singh A."/>
            <person name="Thomas B.C."/>
            <person name="Baker B.J."/>
            <person name="Piceno Y.M."/>
            <person name="Andersen G.L."/>
            <person name="Banfield J.F."/>
        </authorList>
    </citation>
    <scope>NUCLEOTIDE SEQUENCE [LARGE SCALE GENOMIC DNA]</scope>
</reference>
<dbReference type="GO" id="GO:0004077">
    <property type="term" value="F:biotin--[biotin carboxyl-carrier protein] ligase activity"/>
    <property type="evidence" value="ECO:0007669"/>
    <property type="project" value="UniProtKB-EC"/>
</dbReference>
<dbReference type="Gene3D" id="3.30.930.10">
    <property type="entry name" value="Bira Bifunctional Protein, Domain 2"/>
    <property type="match status" value="1"/>
</dbReference>
<dbReference type="InterPro" id="IPR004143">
    <property type="entry name" value="BPL_LPL_catalytic"/>
</dbReference>
<dbReference type="SUPFAM" id="SSF55681">
    <property type="entry name" value="Class II aaRS and biotin synthetases"/>
    <property type="match status" value="1"/>
</dbReference>
<evidence type="ECO:0000313" key="8">
    <source>
        <dbReference type="Proteomes" id="UP000053467"/>
    </source>
</evidence>
<comment type="caution">
    <text evidence="7">The sequence shown here is derived from an EMBL/GenBank/DDBJ whole genome shotgun (WGS) entry which is preliminary data.</text>
</comment>
<evidence type="ECO:0000313" key="7">
    <source>
        <dbReference type="EMBL" id="KUK87257.1"/>
    </source>
</evidence>
<protein>
    <recommendedName>
        <fullName evidence="5">biotin--[biotin carboxyl-carrier protein] ligase</fullName>
        <ecNumber evidence="5">6.3.4.15</ecNumber>
    </recommendedName>
</protein>
<dbReference type="Pfam" id="PF03099">
    <property type="entry name" value="BPL_LplA_LipB"/>
    <property type="match status" value="1"/>
</dbReference>
<dbReference type="NCBIfam" id="TIGR00121">
    <property type="entry name" value="birA_ligase"/>
    <property type="match status" value="1"/>
</dbReference>
<accession>A0A101I1G2</accession>
<gene>
    <name evidence="7" type="ORF">XE03_0865</name>
</gene>
<evidence type="ECO:0000256" key="2">
    <source>
        <dbReference type="ARBA" id="ARBA00022741"/>
    </source>
</evidence>
<dbReference type="SUPFAM" id="SSF50037">
    <property type="entry name" value="C-terminal domain of transcriptional repressors"/>
    <property type="match status" value="1"/>
</dbReference>
<evidence type="ECO:0000259" key="6">
    <source>
        <dbReference type="PROSITE" id="PS51733"/>
    </source>
</evidence>
<keyword evidence="1 7" id="KW-0436">Ligase</keyword>
<dbReference type="InterPro" id="IPR008988">
    <property type="entry name" value="Transcriptional_repressor_C"/>
</dbReference>
<keyword evidence="3" id="KW-0067">ATP-binding</keyword>
<dbReference type="GO" id="GO:0005524">
    <property type="term" value="F:ATP binding"/>
    <property type="evidence" value="ECO:0007669"/>
    <property type="project" value="UniProtKB-KW"/>
</dbReference>
<dbReference type="InterPro" id="IPR045864">
    <property type="entry name" value="aa-tRNA-synth_II/BPL/LPL"/>
</dbReference>
<keyword evidence="2" id="KW-0547">Nucleotide-binding</keyword>
<evidence type="ECO:0000256" key="4">
    <source>
        <dbReference type="ARBA" id="ARBA00023267"/>
    </source>
</evidence>
<dbReference type="GO" id="GO:0005737">
    <property type="term" value="C:cytoplasm"/>
    <property type="evidence" value="ECO:0007669"/>
    <property type="project" value="TreeGrafter"/>
</dbReference>
<evidence type="ECO:0000256" key="3">
    <source>
        <dbReference type="ARBA" id="ARBA00022840"/>
    </source>
</evidence>
<evidence type="ECO:0000256" key="5">
    <source>
        <dbReference type="ARBA" id="ARBA00024227"/>
    </source>
</evidence>
<dbReference type="PROSITE" id="PS51733">
    <property type="entry name" value="BPL_LPL_CATALYTIC"/>
    <property type="match status" value="1"/>
</dbReference>
<dbReference type="InterPro" id="IPR004408">
    <property type="entry name" value="Biotin_CoA_COase_ligase"/>
</dbReference>
<dbReference type="AlphaFoldDB" id="A0A101I1G2"/>